<evidence type="ECO:0000259" key="6">
    <source>
        <dbReference type="PROSITE" id="PS00623"/>
    </source>
</evidence>
<dbReference type="Pfam" id="PF00732">
    <property type="entry name" value="GMC_oxred_N"/>
    <property type="match status" value="1"/>
</dbReference>
<dbReference type="InterPro" id="IPR036188">
    <property type="entry name" value="FAD/NAD-bd_sf"/>
</dbReference>
<dbReference type="PANTHER" id="PTHR11552:SF147">
    <property type="entry name" value="CHOLINE DEHYDROGENASE, MITOCHONDRIAL"/>
    <property type="match status" value="1"/>
</dbReference>
<dbReference type="RefSeq" id="WP_377010009.1">
    <property type="nucleotide sequence ID" value="NZ_JBHSLV010000032.1"/>
</dbReference>
<comment type="caution">
    <text evidence="8">The sequence shown here is derived from an EMBL/GenBank/DDBJ whole genome shotgun (WGS) entry which is preliminary data.</text>
</comment>
<evidence type="ECO:0000259" key="7">
    <source>
        <dbReference type="PROSITE" id="PS00624"/>
    </source>
</evidence>
<dbReference type="InterPro" id="IPR012132">
    <property type="entry name" value="GMC_OxRdtase"/>
</dbReference>
<feature type="domain" description="Glucose-methanol-choline oxidoreductase N-terminal" evidence="6">
    <location>
        <begin position="79"/>
        <end position="102"/>
    </location>
</feature>
<reference evidence="9" key="1">
    <citation type="journal article" date="2019" name="Int. J. Syst. Evol. Microbiol.">
        <title>The Global Catalogue of Microorganisms (GCM) 10K type strain sequencing project: providing services to taxonomists for standard genome sequencing and annotation.</title>
        <authorList>
            <consortium name="The Broad Institute Genomics Platform"/>
            <consortium name="The Broad Institute Genome Sequencing Center for Infectious Disease"/>
            <person name="Wu L."/>
            <person name="Ma J."/>
        </authorList>
    </citation>
    <scope>NUCLEOTIDE SEQUENCE [LARGE SCALE GENOMIC DNA]</scope>
    <source>
        <strain evidence="9">CGMCC 1.16326</strain>
    </source>
</reference>
<dbReference type="Gene3D" id="3.50.50.60">
    <property type="entry name" value="FAD/NAD(P)-binding domain"/>
    <property type="match status" value="1"/>
</dbReference>
<evidence type="ECO:0000256" key="2">
    <source>
        <dbReference type="ARBA" id="ARBA00010790"/>
    </source>
</evidence>
<evidence type="ECO:0000256" key="3">
    <source>
        <dbReference type="ARBA" id="ARBA00022630"/>
    </source>
</evidence>
<feature type="domain" description="Glucose-methanol-choline oxidoreductase N-terminal" evidence="7">
    <location>
        <begin position="252"/>
        <end position="266"/>
    </location>
</feature>
<dbReference type="Gene3D" id="3.30.560.10">
    <property type="entry name" value="Glucose Oxidase, domain 3"/>
    <property type="match status" value="1"/>
</dbReference>
<dbReference type="Proteomes" id="UP001596104">
    <property type="component" value="Unassembled WGS sequence"/>
</dbReference>
<organism evidence="8 9">
    <name type="scientific">Bosea vestrisii</name>
    <dbReference type="NCBI Taxonomy" id="151416"/>
    <lineage>
        <taxon>Bacteria</taxon>
        <taxon>Pseudomonadati</taxon>
        <taxon>Pseudomonadota</taxon>
        <taxon>Alphaproteobacteria</taxon>
        <taxon>Hyphomicrobiales</taxon>
        <taxon>Boseaceae</taxon>
        <taxon>Bosea</taxon>
    </lineage>
</organism>
<dbReference type="InterPro" id="IPR007867">
    <property type="entry name" value="GMC_OxRtase_C"/>
</dbReference>
<sequence length="527" mass="56878">MDTYDYIVVGGGSAGCTVTSRLVEAGKSVLLLESGPKDNHPYIHIPATFIRVHGTARTWMYRSAPEPELNGRQVYVPQGRTLGGGSSVNAMIYIRGQAQDYDDWRAAGCTGWGYEDVLPFFRKAEGNERLSGPLHGTEGPLKVSDARHRHPLSAAFLRAAQEVGLPYNDDFNGASQEGVGYFQTTTFAERRASSAATYLRAVRGNKLLKVVTNAHVLGLVLENGAAVGVRTRHDNGQEIETRVREEVILSAGALSTPKILMLSGIGRAEHLTEFGIPVRRELRGVGENFQDHLSASVYGQTREEISLLGNDKGLKALRHGLAYIAFRHGLLTSNVVESGGFVDTAGTGRPDVQFHVVPNLVGDVDRLPPGGHGISINPCDLRPKSRGTIRLGGKDAGDPAVLNGNYLSAPEDMATLVRGVRLARRIMRAPSLAKLLSHEIAPAREDDVPDSIVEDHIRTVAKTVYHPAGTARMGTDELAVVDPTLRVHGVPRLRIADISVVPSIVSGNTNAPAIMIGERCADFILRR</sequence>
<keyword evidence="9" id="KW-1185">Reference proteome</keyword>
<evidence type="ECO:0000256" key="1">
    <source>
        <dbReference type="ARBA" id="ARBA00001974"/>
    </source>
</evidence>
<protein>
    <submittedName>
        <fullName evidence="8">GMC family oxidoreductase</fullName>
    </submittedName>
</protein>
<dbReference type="PROSITE" id="PS00624">
    <property type="entry name" value="GMC_OXRED_2"/>
    <property type="match status" value="1"/>
</dbReference>
<proteinExistence type="inferred from homology"/>
<dbReference type="Pfam" id="PF05199">
    <property type="entry name" value="GMC_oxred_C"/>
    <property type="match status" value="1"/>
</dbReference>
<keyword evidence="4 5" id="KW-0274">FAD</keyword>
<dbReference type="SUPFAM" id="SSF54373">
    <property type="entry name" value="FAD-linked reductases, C-terminal domain"/>
    <property type="match status" value="1"/>
</dbReference>
<dbReference type="SUPFAM" id="SSF51905">
    <property type="entry name" value="FAD/NAD(P)-binding domain"/>
    <property type="match status" value="1"/>
</dbReference>
<name>A0ABW0HDB7_9HYPH</name>
<evidence type="ECO:0000313" key="9">
    <source>
        <dbReference type="Proteomes" id="UP001596104"/>
    </source>
</evidence>
<evidence type="ECO:0000256" key="4">
    <source>
        <dbReference type="ARBA" id="ARBA00022827"/>
    </source>
</evidence>
<evidence type="ECO:0000313" key="8">
    <source>
        <dbReference type="EMBL" id="MFC5394591.1"/>
    </source>
</evidence>
<dbReference type="PANTHER" id="PTHR11552">
    <property type="entry name" value="GLUCOSE-METHANOL-CHOLINE GMC OXIDOREDUCTASE"/>
    <property type="match status" value="1"/>
</dbReference>
<evidence type="ECO:0000256" key="5">
    <source>
        <dbReference type="RuleBase" id="RU003968"/>
    </source>
</evidence>
<dbReference type="PROSITE" id="PS00623">
    <property type="entry name" value="GMC_OXRED_1"/>
    <property type="match status" value="1"/>
</dbReference>
<gene>
    <name evidence="8" type="ORF">ACFPPC_18295</name>
</gene>
<keyword evidence="3 5" id="KW-0285">Flavoprotein</keyword>
<dbReference type="InterPro" id="IPR000172">
    <property type="entry name" value="GMC_OxRdtase_N"/>
</dbReference>
<accession>A0ABW0HDB7</accession>
<comment type="cofactor">
    <cofactor evidence="1">
        <name>FAD</name>
        <dbReference type="ChEBI" id="CHEBI:57692"/>
    </cofactor>
</comment>
<dbReference type="PIRSF" id="PIRSF000137">
    <property type="entry name" value="Alcohol_oxidase"/>
    <property type="match status" value="1"/>
</dbReference>
<comment type="similarity">
    <text evidence="2 5">Belongs to the GMC oxidoreductase family.</text>
</comment>
<dbReference type="EMBL" id="JBHSLV010000032">
    <property type="protein sequence ID" value="MFC5394591.1"/>
    <property type="molecule type" value="Genomic_DNA"/>
</dbReference>